<accession>B1ZMP1</accession>
<sequence>MCLLRRFAEMRVQPNQSFIVFQLRIAEKVEHSRARTQAVINEIIGEALAQQEQAAARRQAQTNAEWLGRVLDEKA</sequence>
<dbReference type="Proteomes" id="UP000007013">
    <property type="component" value="Chromosome"/>
</dbReference>
<proteinExistence type="predicted"/>
<keyword evidence="2" id="KW-1185">Reference proteome</keyword>
<organism evidence="1 2">
    <name type="scientific">Opitutus terrae (strain DSM 11246 / JCM 15787 / PB90-1)</name>
    <dbReference type="NCBI Taxonomy" id="452637"/>
    <lineage>
        <taxon>Bacteria</taxon>
        <taxon>Pseudomonadati</taxon>
        <taxon>Verrucomicrobiota</taxon>
        <taxon>Opitutia</taxon>
        <taxon>Opitutales</taxon>
        <taxon>Opitutaceae</taxon>
        <taxon>Opitutus</taxon>
    </lineage>
</organism>
<dbReference type="EMBL" id="CP001032">
    <property type="protein sequence ID" value="ACB74385.1"/>
    <property type="molecule type" value="Genomic_DNA"/>
</dbReference>
<name>B1ZMP1_OPITP</name>
<dbReference type="KEGG" id="ote:Oter_1097"/>
<evidence type="ECO:0000313" key="2">
    <source>
        <dbReference type="Proteomes" id="UP000007013"/>
    </source>
</evidence>
<dbReference type="AlphaFoldDB" id="B1ZMP1"/>
<evidence type="ECO:0000313" key="1">
    <source>
        <dbReference type="EMBL" id="ACB74385.1"/>
    </source>
</evidence>
<gene>
    <name evidence="1" type="ordered locus">Oter_1097</name>
</gene>
<dbReference type="HOGENOM" id="CLU_2667520_0_0_0"/>
<protein>
    <submittedName>
        <fullName evidence="1">Uncharacterized protein</fullName>
    </submittedName>
</protein>
<reference evidence="1 2" key="1">
    <citation type="journal article" date="2011" name="J. Bacteriol.">
        <title>Genome sequence of the verrucomicrobium Opitutus terrae PB90-1, an abundant inhabitant of rice paddy soil ecosystems.</title>
        <authorList>
            <person name="van Passel M.W."/>
            <person name="Kant R."/>
            <person name="Palva A."/>
            <person name="Copeland A."/>
            <person name="Lucas S."/>
            <person name="Lapidus A."/>
            <person name="Glavina del Rio T."/>
            <person name="Pitluck S."/>
            <person name="Goltsman E."/>
            <person name="Clum A."/>
            <person name="Sun H."/>
            <person name="Schmutz J."/>
            <person name="Larimer F.W."/>
            <person name="Land M.L."/>
            <person name="Hauser L."/>
            <person name="Kyrpides N."/>
            <person name="Mikhailova N."/>
            <person name="Richardson P.P."/>
            <person name="Janssen P.H."/>
            <person name="de Vos W.M."/>
            <person name="Smidt H."/>
        </authorList>
    </citation>
    <scope>NUCLEOTIDE SEQUENCE [LARGE SCALE GENOMIC DNA]</scope>
    <source>
        <strain evidence="2">DSM 11246 / JCM 15787 / PB90-1</strain>
    </source>
</reference>